<dbReference type="Gene3D" id="2.40.170.20">
    <property type="entry name" value="TonB-dependent receptor, beta-barrel domain"/>
    <property type="match status" value="1"/>
</dbReference>
<keyword evidence="10" id="KW-0675">Receptor</keyword>
<dbReference type="EMBL" id="QOVN01000003">
    <property type="protein sequence ID" value="RXG29585.1"/>
    <property type="molecule type" value="Genomic_DNA"/>
</dbReference>
<dbReference type="SUPFAM" id="SSF56935">
    <property type="entry name" value="Porins"/>
    <property type="match status" value="1"/>
</dbReference>
<evidence type="ECO:0000259" key="9">
    <source>
        <dbReference type="Pfam" id="PF07715"/>
    </source>
</evidence>
<accession>A0ABY0D3V9</accession>
<dbReference type="Pfam" id="PF07715">
    <property type="entry name" value="Plug"/>
    <property type="match status" value="1"/>
</dbReference>
<dbReference type="PANTHER" id="PTHR30069">
    <property type="entry name" value="TONB-DEPENDENT OUTER MEMBRANE RECEPTOR"/>
    <property type="match status" value="1"/>
</dbReference>
<evidence type="ECO:0000256" key="3">
    <source>
        <dbReference type="ARBA" id="ARBA00022452"/>
    </source>
</evidence>
<dbReference type="InterPro" id="IPR039426">
    <property type="entry name" value="TonB-dep_rcpt-like"/>
</dbReference>
<keyword evidence="5" id="KW-0732">Signal</keyword>
<feature type="domain" description="TonB-dependent receptor plug" evidence="9">
    <location>
        <begin position="122"/>
        <end position="226"/>
    </location>
</feature>
<comment type="similarity">
    <text evidence="8">Belongs to the TonB-dependent receptor family.</text>
</comment>
<comment type="caution">
    <text evidence="10">The sequence shown here is derived from an EMBL/GenBank/DDBJ whole genome shotgun (WGS) entry which is preliminary data.</text>
</comment>
<keyword evidence="3 8" id="KW-1134">Transmembrane beta strand</keyword>
<evidence type="ECO:0000256" key="1">
    <source>
        <dbReference type="ARBA" id="ARBA00004571"/>
    </source>
</evidence>
<dbReference type="InterPro" id="IPR012910">
    <property type="entry name" value="Plug_dom"/>
</dbReference>
<evidence type="ECO:0000256" key="2">
    <source>
        <dbReference type="ARBA" id="ARBA00022448"/>
    </source>
</evidence>
<dbReference type="InterPro" id="IPR037066">
    <property type="entry name" value="Plug_dom_sf"/>
</dbReference>
<evidence type="ECO:0000256" key="7">
    <source>
        <dbReference type="ARBA" id="ARBA00023237"/>
    </source>
</evidence>
<keyword evidence="7 8" id="KW-0998">Cell outer membrane</keyword>
<keyword evidence="11" id="KW-1185">Reference proteome</keyword>
<evidence type="ECO:0000256" key="4">
    <source>
        <dbReference type="ARBA" id="ARBA00022692"/>
    </source>
</evidence>
<dbReference type="PANTHER" id="PTHR30069:SF29">
    <property type="entry name" value="HEMOGLOBIN AND HEMOGLOBIN-HAPTOGLOBIN-BINDING PROTEIN 1-RELATED"/>
    <property type="match status" value="1"/>
</dbReference>
<reference evidence="10 11" key="1">
    <citation type="submission" date="2018-07" db="EMBL/GenBank/DDBJ databases">
        <title>Leeuwenhoekiella genomics.</title>
        <authorList>
            <person name="Tahon G."/>
            <person name="Willems A."/>
        </authorList>
    </citation>
    <scope>NUCLEOTIDE SEQUENCE [LARGE SCALE GENOMIC DNA]</scope>
    <source>
        <strain evidence="10 11">LMG 24856</strain>
    </source>
</reference>
<evidence type="ECO:0000256" key="5">
    <source>
        <dbReference type="ARBA" id="ARBA00022729"/>
    </source>
</evidence>
<keyword evidence="6 8" id="KW-0472">Membrane</keyword>
<proteinExistence type="inferred from homology"/>
<protein>
    <submittedName>
        <fullName evidence="10">Outer membrane receptor protein involved in Fe transport</fullName>
    </submittedName>
</protein>
<dbReference type="Proteomes" id="UP000290037">
    <property type="component" value="Unassembled WGS sequence"/>
</dbReference>
<dbReference type="Gene3D" id="2.170.130.10">
    <property type="entry name" value="TonB-dependent receptor, plug domain"/>
    <property type="match status" value="1"/>
</dbReference>
<dbReference type="PROSITE" id="PS52016">
    <property type="entry name" value="TONB_DEPENDENT_REC_3"/>
    <property type="match status" value="1"/>
</dbReference>
<dbReference type="InterPro" id="IPR036942">
    <property type="entry name" value="Beta-barrel_TonB_sf"/>
</dbReference>
<dbReference type="Pfam" id="PF13715">
    <property type="entry name" value="CarbopepD_reg_2"/>
    <property type="match status" value="1"/>
</dbReference>
<name>A0ABY0D3V9_9FLAO</name>
<evidence type="ECO:0000256" key="6">
    <source>
        <dbReference type="ARBA" id="ARBA00023136"/>
    </source>
</evidence>
<evidence type="ECO:0000256" key="8">
    <source>
        <dbReference type="PROSITE-ProRule" id="PRU01360"/>
    </source>
</evidence>
<keyword evidence="2 8" id="KW-0813">Transport</keyword>
<comment type="subcellular location">
    <subcellularLocation>
        <location evidence="1 8">Cell outer membrane</location>
        <topology evidence="1 8">Multi-pass membrane protein</topology>
    </subcellularLocation>
</comment>
<gene>
    <name evidence="10" type="ORF">DSM01_1687</name>
</gene>
<dbReference type="SUPFAM" id="SSF49464">
    <property type="entry name" value="Carboxypeptidase regulatory domain-like"/>
    <property type="match status" value="1"/>
</dbReference>
<evidence type="ECO:0000313" key="11">
    <source>
        <dbReference type="Proteomes" id="UP000290037"/>
    </source>
</evidence>
<evidence type="ECO:0000313" key="10">
    <source>
        <dbReference type="EMBL" id="RXG29585.1"/>
    </source>
</evidence>
<dbReference type="Gene3D" id="2.60.40.1120">
    <property type="entry name" value="Carboxypeptidase-like, regulatory domain"/>
    <property type="match status" value="1"/>
</dbReference>
<dbReference type="InterPro" id="IPR008969">
    <property type="entry name" value="CarboxyPept-like_regulatory"/>
</dbReference>
<keyword evidence="4 8" id="KW-0812">Transmembrane</keyword>
<organism evidence="10 11">
    <name type="scientific">Leeuwenhoekiella palythoae</name>
    <dbReference type="NCBI Taxonomy" id="573501"/>
    <lineage>
        <taxon>Bacteria</taxon>
        <taxon>Pseudomonadati</taxon>
        <taxon>Bacteroidota</taxon>
        <taxon>Flavobacteriia</taxon>
        <taxon>Flavobacteriales</taxon>
        <taxon>Flavobacteriaceae</taxon>
        <taxon>Leeuwenhoekiella</taxon>
    </lineage>
</organism>
<sequence>MFKTLLQSCLFLSLLVCNTLGYSQERYSISGKLSDQAGAPLTDAYIYLEHTQIYTMTNQAGEFKLSAPVGTYQLVCSLMGYEKKTISIELHNDLNVAYKLGPDREMQLDEVQIKGKSVIEKVRESAYNVVAVDAQAMTNTTADLSNALEQASGVKVRRSGGLGSRASISLNGFTGRRVKLFMDGVPMEGFGDAFQLNNIPVSIADRIEVYKGVVPIEFGTDAMGGVINIVTNQRSNTFVDASYAFGSFNTHRASVSTGFTSKNGFSVLVNGFLNYSDNNYKVHLDKMLDVNTGTYVAGDYEVERFHDTYQNKTVMAKAGFVKKWWADRFFVGLTVGELEADVQNAYTMEIVYGARTRASKTLLPSLEYYKRNFLTKNLTARVTANYNHNANKSIDTVARLYNWYGDYATTRTGGESGTNTLSEFKDNNVSATANLSYDINKKHSIKLNDVITGYERKLSSDVPLDQLTSATDTMRRASRKNVIGLSYGYRPSKKWNVNFFGKHYYQYVVGPVDTVTVGNNSQYEEQERSFQTSGYGLAATYFFNNAIQLKASAERAYNLPSAQQLFGDEVLNTANTSLKAENSSNFNLGVSSNSRFKNDDVLYVDVNGYYRLTKDFIQRVQSARYGTVGNVNFGRVRNIGADAEVRYYHKNKVMVGGTLTYMDLRNREQIRDASSSVASSTYNNRMPNIPYFFGNADAAYYVHDIFGKNNVLSLNYNFNYVGEFYLLWESQGSSSTKATLPEQVYHDFSVNLSLAKGTYNITLEALNFTDARLYDNFSLQKPGRAFNVKFRYYWNRRK</sequence>